<dbReference type="PANTHER" id="PTHR10869:SF241">
    <property type="entry name" value="FE2OG DIOXYGENASE DOMAIN-CONTAINING PROTEIN"/>
    <property type="match status" value="1"/>
</dbReference>
<dbReference type="GO" id="GO:0005506">
    <property type="term" value="F:iron ion binding"/>
    <property type="evidence" value="ECO:0007669"/>
    <property type="project" value="InterPro"/>
</dbReference>
<dbReference type="Pfam" id="PF13640">
    <property type="entry name" value="2OG-FeII_Oxy_3"/>
    <property type="match status" value="1"/>
</dbReference>
<evidence type="ECO:0000313" key="8">
    <source>
        <dbReference type="Proteomes" id="UP001175261"/>
    </source>
</evidence>
<dbReference type="PANTHER" id="PTHR10869">
    <property type="entry name" value="PROLYL 4-HYDROXYLASE ALPHA SUBUNIT"/>
    <property type="match status" value="1"/>
</dbReference>
<evidence type="ECO:0000256" key="4">
    <source>
        <dbReference type="ARBA" id="ARBA00023002"/>
    </source>
</evidence>
<evidence type="ECO:0000313" key="7">
    <source>
        <dbReference type="EMBL" id="KAK0387460.1"/>
    </source>
</evidence>
<evidence type="ECO:0000256" key="1">
    <source>
        <dbReference type="ARBA" id="ARBA00001961"/>
    </source>
</evidence>
<dbReference type="SMART" id="SM00702">
    <property type="entry name" value="P4Hc"/>
    <property type="match status" value="1"/>
</dbReference>
<reference evidence="7" key="1">
    <citation type="submission" date="2022-10" db="EMBL/GenBank/DDBJ databases">
        <title>Determination and structural analysis of whole genome sequence of Sarocladium strictum F4-1.</title>
        <authorList>
            <person name="Hu L."/>
            <person name="Jiang Y."/>
        </authorList>
    </citation>
    <scope>NUCLEOTIDE SEQUENCE</scope>
    <source>
        <strain evidence="7">F4-1</strain>
    </source>
</reference>
<comment type="caution">
    <text evidence="7">The sequence shown here is derived from an EMBL/GenBank/DDBJ whole genome shotgun (WGS) entry which is preliminary data.</text>
</comment>
<dbReference type="InterPro" id="IPR044862">
    <property type="entry name" value="Pro_4_hyd_alph_FE2OG_OXY"/>
</dbReference>
<keyword evidence="3" id="KW-0223">Dioxygenase</keyword>
<sequence>MGSPPPFEGAVRVDYTSNPIDIPPGFLTNPPSATLTPKLIAFAEHGLPEYKDYVALTIDNVLSAEECEELLRLAEASVPRKDESESPWRPALVHIGDGWEVASPGYREGDRIIWDTPQIADRIWTRCLVADGVREIISKTEVGYDGQWKMHSLNERLRFLKYREDQWFSPHCDGATQLERDGKELRTFYTLHLYLNDSAIHSPTGEGLVGGATTFSSLGSNTRLEVNPKAGSVLIFQHQGLRHEGAEVVSGVKYTVRSDVFFEWVSAGSGAQDE</sequence>
<keyword evidence="4" id="KW-0560">Oxidoreductase</keyword>
<dbReference type="Gene3D" id="2.60.120.620">
    <property type="entry name" value="q2cbj1_9rhob like domain"/>
    <property type="match status" value="1"/>
</dbReference>
<dbReference type="Proteomes" id="UP001175261">
    <property type="component" value="Unassembled WGS sequence"/>
</dbReference>
<keyword evidence="5" id="KW-0408">Iron</keyword>
<dbReference type="InterPro" id="IPR006620">
    <property type="entry name" value="Pro_4_hyd_alph"/>
</dbReference>
<feature type="domain" description="Prolyl 4-hydroxylase alpha subunit" evidence="6">
    <location>
        <begin position="53"/>
        <end position="261"/>
    </location>
</feature>
<keyword evidence="2" id="KW-0479">Metal-binding</keyword>
<comment type="cofactor">
    <cofactor evidence="1">
        <name>L-ascorbate</name>
        <dbReference type="ChEBI" id="CHEBI:38290"/>
    </cofactor>
</comment>
<evidence type="ECO:0000259" key="6">
    <source>
        <dbReference type="SMART" id="SM00702"/>
    </source>
</evidence>
<dbReference type="EMBL" id="JAPDFR010000004">
    <property type="protein sequence ID" value="KAK0387460.1"/>
    <property type="molecule type" value="Genomic_DNA"/>
</dbReference>
<protein>
    <recommendedName>
        <fullName evidence="6">Prolyl 4-hydroxylase alpha subunit domain-containing protein</fullName>
    </recommendedName>
</protein>
<accession>A0AA39GHJ3</accession>
<proteinExistence type="predicted"/>
<evidence type="ECO:0000256" key="3">
    <source>
        <dbReference type="ARBA" id="ARBA00022964"/>
    </source>
</evidence>
<gene>
    <name evidence="7" type="ORF">NLU13_5772</name>
</gene>
<dbReference type="AlphaFoldDB" id="A0AA39GHJ3"/>
<evidence type="ECO:0000256" key="2">
    <source>
        <dbReference type="ARBA" id="ARBA00022723"/>
    </source>
</evidence>
<evidence type="ECO:0000256" key="5">
    <source>
        <dbReference type="ARBA" id="ARBA00023004"/>
    </source>
</evidence>
<dbReference type="GO" id="GO:0005783">
    <property type="term" value="C:endoplasmic reticulum"/>
    <property type="evidence" value="ECO:0007669"/>
    <property type="project" value="TreeGrafter"/>
</dbReference>
<keyword evidence="8" id="KW-1185">Reference proteome</keyword>
<name>A0AA39GHJ3_SARSR</name>
<organism evidence="7 8">
    <name type="scientific">Sarocladium strictum</name>
    <name type="common">Black bundle disease fungus</name>
    <name type="synonym">Acremonium strictum</name>
    <dbReference type="NCBI Taxonomy" id="5046"/>
    <lineage>
        <taxon>Eukaryota</taxon>
        <taxon>Fungi</taxon>
        <taxon>Dikarya</taxon>
        <taxon>Ascomycota</taxon>
        <taxon>Pezizomycotina</taxon>
        <taxon>Sordariomycetes</taxon>
        <taxon>Hypocreomycetidae</taxon>
        <taxon>Hypocreales</taxon>
        <taxon>Sarocladiaceae</taxon>
        <taxon>Sarocladium</taxon>
    </lineage>
</organism>
<dbReference type="GO" id="GO:0004656">
    <property type="term" value="F:procollagen-proline 4-dioxygenase activity"/>
    <property type="evidence" value="ECO:0007669"/>
    <property type="project" value="TreeGrafter"/>
</dbReference>
<dbReference type="InterPro" id="IPR045054">
    <property type="entry name" value="P4HA-like"/>
</dbReference>
<dbReference type="GO" id="GO:0031418">
    <property type="term" value="F:L-ascorbic acid binding"/>
    <property type="evidence" value="ECO:0007669"/>
    <property type="project" value="InterPro"/>
</dbReference>